<keyword evidence="2" id="KW-0040">ANK repeat</keyword>
<name>A0A9P6HU75_9PEZI</name>
<reference evidence="3" key="1">
    <citation type="submission" date="2020-03" db="EMBL/GenBank/DDBJ databases">
        <authorList>
            <person name="He L."/>
        </authorList>
    </citation>
    <scope>NUCLEOTIDE SEQUENCE</scope>
    <source>
        <strain evidence="3">CkLH20</strain>
    </source>
</reference>
<dbReference type="PANTHER" id="PTHR24126:SF14">
    <property type="entry name" value="ANK_REP_REGION DOMAIN-CONTAINING PROTEIN"/>
    <property type="match status" value="1"/>
</dbReference>
<keyword evidence="1" id="KW-0677">Repeat</keyword>
<accession>A0A9P6HU75</accession>
<dbReference type="InterPro" id="IPR002110">
    <property type="entry name" value="Ankyrin_rpt"/>
</dbReference>
<organism evidence="3 4">
    <name type="scientific">Colletotrichum karsti</name>
    <dbReference type="NCBI Taxonomy" id="1095194"/>
    <lineage>
        <taxon>Eukaryota</taxon>
        <taxon>Fungi</taxon>
        <taxon>Dikarya</taxon>
        <taxon>Ascomycota</taxon>
        <taxon>Pezizomycotina</taxon>
        <taxon>Sordariomycetes</taxon>
        <taxon>Hypocreomycetidae</taxon>
        <taxon>Glomerellales</taxon>
        <taxon>Glomerellaceae</taxon>
        <taxon>Colletotrichum</taxon>
        <taxon>Colletotrichum boninense species complex</taxon>
    </lineage>
</organism>
<comment type="caution">
    <text evidence="3">The sequence shown here is derived from an EMBL/GenBank/DDBJ whole genome shotgun (WGS) entry which is preliminary data.</text>
</comment>
<sequence>MNIPNSPTSGLLPSKKTTSINDLAPELLTEIGLILPSYHARQLCLCSRKFSIAVGWALYRRDVLKGPHMRHDKGAQALFWGAIQGVLETVKKSVAHGADPNEPMLWANYGIPDFRTPLQIATQNGHATVVSYLLQVCDASREEFLLNNDNILFYAQRPDIMRLLLEGGFEELVNTRAMQWRIGRTRRRSFPLLHHLNLPVPNVEAIRLLLEHGASPFTWDPSGYYPCAWHMAKVTHQRQDLMDLLIEFGFDETSPEHMG</sequence>
<evidence type="ECO:0000256" key="1">
    <source>
        <dbReference type="ARBA" id="ARBA00022737"/>
    </source>
</evidence>
<evidence type="ECO:0000256" key="2">
    <source>
        <dbReference type="ARBA" id="ARBA00023043"/>
    </source>
</evidence>
<gene>
    <name evidence="3" type="ORF">CkaCkLH20_11524</name>
</gene>
<protein>
    <submittedName>
        <fullName evidence="3">Uncharacterized protein</fullName>
    </submittedName>
</protein>
<evidence type="ECO:0000313" key="4">
    <source>
        <dbReference type="Proteomes" id="UP000781932"/>
    </source>
</evidence>
<dbReference type="SUPFAM" id="SSF48403">
    <property type="entry name" value="Ankyrin repeat"/>
    <property type="match status" value="1"/>
</dbReference>
<dbReference type="SMART" id="SM00248">
    <property type="entry name" value="ANK"/>
    <property type="match status" value="2"/>
</dbReference>
<keyword evidence="4" id="KW-1185">Reference proteome</keyword>
<evidence type="ECO:0000313" key="3">
    <source>
        <dbReference type="EMBL" id="KAF9871107.1"/>
    </source>
</evidence>
<dbReference type="InterPro" id="IPR036770">
    <property type="entry name" value="Ankyrin_rpt-contain_sf"/>
</dbReference>
<dbReference type="RefSeq" id="XP_038740568.1">
    <property type="nucleotide sequence ID" value="XM_038894238.1"/>
</dbReference>
<reference evidence="3" key="2">
    <citation type="submission" date="2020-11" db="EMBL/GenBank/DDBJ databases">
        <title>Whole genome sequencing of Colletotrichum sp.</title>
        <authorList>
            <person name="Li H."/>
        </authorList>
    </citation>
    <scope>NUCLEOTIDE SEQUENCE</scope>
    <source>
        <strain evidence="3">CkLH20</strain>
    </source>
</reference>
<dbReference type="EMBL" id="JAATWM020000048">
    <property type="protein sequence ID" value="KAF9871107.1"/>
    <property type="molecule type" value="Genomic_DNA"/>
</dbReference>
<dbReference type="GeneID" id="62167312"/>
<dbReference type="Gene3D" id="1.25.40.20">
    <property type="entry name" value="Ankyrin repeat-containing domain"/>
    <property type="match status" value="1"/>
</dbReference>
<dbReference type="Pfam" id="PF12796">
    <property type="entry name" value="Ank_2"/>
    <property type="match status" value="1"/>
</dbReference>
<proteinExistence type="predicted"/>
<dbReference type="AlphaFoldDB" id="A0A9P6HU75"/>
<dbReference type="PANTHER" id="PTHR24126">
    <property type="entry name" value="ANKYRIN REPEAT, PH AND SEC7 DOMAIN CONTAINING PROTEIN SECG-RELATED"/>
    <property type="match status" value="1"/>
</dbReference>
<dbReference type="Proteomes" id="UP000781932">
    <property type="component" value="Unassembled WGS sequence"/>
</dbReference>
<dbReference type="OrthoDB" id="341259at2759"/>